<sequence length="127" mass="14373">MKALIISAASMVIIIASWGIFVNYADSNLHELTGMIEDDILVSVYSEDWEKAVTQIESLTEKWHKQKKVYTFFFNTSAVMETDYSIAKAKNYIKSNSVPLASGELSCIKEQLGFLHLNELITLDNIF</sequence>
<keyword evidence="2" id="KW-1185">Reference proteome</keyword>
<proteinExistence type="predicted"/>
<dbReference type="EMBL" id="CP042469">
    <property type="protein sequence ID" value="QOX65606.1"/>
    <property type="molecule type" value="Genomic_DNA"/>
</dbReference>
<evidence type="ECO:0000313" key="2">
    <source>
        <dbReference type="Proteomes" id="UP000594014"/>
    </source>
</evidence>
<accession>A0ACD1AGM6</accession>
<dbReference type="Proteomes" id="UP000594014">
    <property type="component" value="Chromosome"/>
</dbReference>
<organism evidence="1 2">
    <name type="scientific">Anoxybacterium hadale</name>
    <dbReference type="NCBI Taxonomy" id="3408580"/>
    <lineage>
        <taxon>Bacteria</taxon>
        <taxon>Bacillati</taxon>
        <taxon>Bacillota</taxon>
        <taxon>Clostridia</taxon>
        <taxon>Peptostreptococcales</taxon>
        <taxon>Anaerovoracaceae</taxon>
        <taxon>Anoxybacterium</taxon>
    </lineage>
</organism>
<evidence type="ECO:0000313" key="1">
    <source>
        <dbReference type="EMBL" id="QOX65606.1"/>
    </source>
</evidence>
<protein>
    <submittedName>
        <fullName evidence="1">DUF4363 family protein</fullName>
    </submittedName>
</protein>
<gene>
    <name evidence="1" type="ORF">FRZ06_20720</name>
</gene>
<name>A0ACD1AGM6_9FIRM</name>
<reference evidence="1" key="1">
    <citation type="submission" date="2019-08" db="EMBL/GenBank/DDBJ databases">
        <title>Genome sequence of Clostridiales bacterium MT110.</title>
        <authorList>
            <person name="Cao J."/>
        </authorList>
    </citation>
    <scope>NUCLEOTIDE SEQUENCE</scope>
    <source>
        <strain evidence="1">MT110</strain>
    </source>
</reference>